<feature type="region of interest" description="Disordered" evidence="2">
    <location>
        <begin position="91"/>
        <end position="137"/>
    </location>
</feature>
<accession>A0ABR0EL15</accession>
<dbReference type="Pfam" id="PF00172">
    <property type="entry name" value="Zn_clus"/>
    <property type="match status" value="1"/>
</dbReference>
<dbReference type="PROSITE" id="PS00463">
    <property type="entry name" value="ZN2_CY6_FUNGAL_1"/>
    <property type="match status" value="1"/>
</dbReference>
<dbReference type="Gene3D" id="4.10.240.10">
    <property type="entry name" value="Zn(2)-C6 fungal-type DNA-binding domain"/>
    <property type="match status" value="1"/>
</dbReference>
<evidence type="ECO:0000256" key="2">
    <source>
        <dbReference type="SAM" id="MobiDB-lite"/>
    </source>
</evidence>
<organism evidence="4 5">
    <name type="scientific">Zasmidium cellare</name>
    <name type="common">Wine cellar mold</name>
    <name type="synonym">Racodium cellare</name>
    <dbReference type="NCBI Taxonomy" id="395010"/>
    <lineage>
        <taxon>Eukaryota</taxon>
        <taxon>Fungi</taxon>
        <taxon>Dikarya</taxon>
        <taxon>Ascomycota</taxon>
        <taxon>Pezizomycotina</taxon>
        <taxon>Dothideomycetes</taxon>
        <taxon>Dothideomycetidae</taxon>
        <taxon>Mycosphaerellales</taxon>
        <taxon>Mycosphaerellaceae</taxon>
        <taxon>Zasmidium</taxon>
    </lineage>
</organism>
<evidence type="ECO:0000313" key="4">
    <source>
        <dbReference type="EMBL" id="KAK4502079.1"/>
    </source>
</evidence>
<dbReference type="PANTHER" id="PTHR47840:SF3">
    <property type="entry name" value="ZN(II)2CYS6 TRANSCRIPTION FACTOR (EUROFUNG)"/>
    <property type="match status" value="1"/>
</dbReference>
<dbReference type="SMART" id="SM00066">
    <property type="entry name" value="GAL4"/>
    <property type="match status" value="1"/>
</dbReference>
<dbReference type="PROSITE" id="PS50048">
    <property type="entry name" value="ZN2_CY6_FUNGAL_2"/>
    <property type="match status" value="1"/>
</dbReference>
<evidence type="ECO:0000256" key="1">
    <source>
        <dbReference type="ARBA" id="ARBA00023242"/>
    </source>
</evidence>
<evidence type="ECO:0000313" key="5">
    <source>
        <dbReference type="Proteomes" id="UP001305779"/>
    </source>
</evidence>
<keyword evidence="1" id="KW-0539">Nucleus</keyword>
<comment type="caution">
    <text evidence="4">The sequence shown here is derived from an EMBL/GenBank/DDBJ whole genome shotgun (WGS) entry which is preliminary data.</text>
</comment>
<feature type="region of interest" description="Disordered" evidence="2">
    <location>
        <begin position="152"/>
        <end position="173"/>
    </location>
</feature>
<proteinExistence type="predicted"/>
<dbReference type="EMBL" id="JAXOVC010000005">
    <property type="protein sequence ID" value="KAK4502079.1"/>
    <property type="molecule type" value="Genomic_DNA"/>
</dbReference>
<dbReference type="InterPro" id="IPR036864">
    <property type="entry name" value="Zn2-C6_fun-type_DNA-bd_sf"/>
</dbReference>
<protein>
    <recommendedName>
        <fullName evidence="3">Zn(2)-C6 fungal-type domain-containing protein</fullName>
    </recommendedName>
</protein>
<dbReference type="PANTHER" id="PTHR47840">
    <property type="entry name" value="ZN(II)2CYS6 TRANSCRIPTION FACTOR (EUROFUNG)-RELATED"/>
    <property type="match status" value="1"/>
</dbReference>
<gene>
    <name evidence="4" type="ORF">PRZ48_007890</name>
</gene>
<sequence>MSTEEPPSKRPGKNAKSCAECRRRKVRCDWPSPNAQRCAYCEDRGLFCEPQRPRTPGPEVVRITTRARLASLERNQSSIWAAVRQLQAQNGIAASTERPPSPSQGPSRRESLLSPVHGGPDGDGDDDSDASESLSPPTAPIHLLQLFDNGVLDSGGNDSGHAGASHHPPSPQRVQDCAALRALMPARTDMITIAAYASSWLPLYASLLPMVNVDKTPEALLTRYDELQHEADPIALATLLLYIAMAVQHAPPPASFPESEQMQHIPTFVKTVSDTVERVVISDDALGGTLEGIEAALLFLRLQLGRVKVTKMWLLARRVIALSELLGLPRATATLASMPHSIDSPSSDPDIARLKRRAQAWVSVCAIDRFASMLWSLPLATSHYPLPKEPLLDYSTGNVNAQSYLYSLADIASRVSELDGMISSRKPPSELFNAVMQTDHELRSLASFPGKDWWNPSNEFSIEAVLQYWHQYYSIRIHLQLALTYDGQSEQFGFNFITCLTACQELASRYVLLRPAAPAGFFANWVIDMQAFTSAVFLQLASYRITHRTDPGRFPHGYDVTVITSLVDQVVNTMGNSPGTDGNNFAQQAANAIQSLDSLLQRSNMQDSQRISLRLPLIGNIQISKRSFAKQDYTSGQNVAPQTVFYNRPQSTGNEAAFLDPNADLGPQQAAYSSDAMDMMDSFSYSMEIPENLWTYDGFLGEV</sequence>
<dbReference type="Proteomes" id="UP001305779">
    <property type="component" value="Unassembled WGS sequence"/>
</dbReference>
<dbReference type="CDD" id="cd00067">
    <property type="entry name" value="GAL4"/>
    <property type="match status" value="1"/>
</dbReference>
<evidence type="ECO:0000259" key="3">
    <source>
        <dbReference type="PROSITE" id="PS50048"/>
    </source>
</evidence>
<keyword evidence="5" id="KW-1185">Reference proteome</keyword>
<reference evidence="4 5" key="1">
    <citation type="journal article" date="2023" name="G3 (Bethesda)">
        <title>A chromosome-level genome assembly of Zasmidium syzygii isolated from banana leaves.</title>
        <authorList>
            <person name="van Westerhoven A.C."/>
            <person name="Mehrabi R."/>
            <person name="Talebi R."/>
            <person name="Steentjes M.B.F."/>
            <person name="Corcolon B."/>
            <person name="Chong P.A."/>
            <person name="Kema G.H.J."/>
            <person name="Seidl M.F."/>
        </authorList>
    </citation>
    <scope>NUCLEOTIDE SEQUENCE [LARGE SCALE GENOMIC DNA]</scope>
    <source>
        <strain evidence="4 5">P124</strain>
    </source>
</reference>
<dbReference type="SUPFAM" id="SSF57701">
    <property type="entry name" value="Zn2/Cys6 DNA-binding domain"/>
    <property type="match status" value="1"/>
</dbReference>
<name>A0ABR0EL15_ZASCE</name>
<dbReference type="InterPro" id="IPR001138">
    <property type="entry name" value="Zn2Cys6_DnaBD"/>
</dbReference>
<feature type="domain" description="Zn(2)-C6 fungal-type" evidence="3">
    <location>
        <begin position="17"/>
        <end position="48"/>
    </location>
</feature>
<dbReference type="CDD" id="cd12148">
    <property type="entry name" value="fungal_TF_MHR"/>
    <property type="match status" value="1"/>
</dbReference>